<reference evidence="2 3" key="1">
    <citation type="submission" date="2023-11" db="EMBL/GenBank/DDBJ databases">
        <authorList>
            <person name="Xu M."/>
            <person name="Jiang T."/>
        </authorList>
    </citation>
    <scope>NUCLEOTIDE SEQUENCE [LARGE SCALE GENOMIC DNA]</scope>
    <source>
        <strain evidence="2 3">SD</strain>
    </source>
</reference>
<proteinExistence type="predicted"/>
<accession>A0ABU4VH20</accession>
<name>A0ABU4VH20_9ACTN</name>
<dbReference type="Gene3D" id="3.30.420.240">
    <property type="match status" value="1"/>
</dbReference>
<dbReference type="Gene3D" id="3.40.50.300">
    <property type="entry name" value="P-loop containing nucleotide triphosphate hydrolases"/>
    <property type="match status" value="1"/>
</dbReference>
<evidence type="ECO:0000313" key="2">
    <source>
        <dbReference type="EMBL" id="MDX8151101.1"/>
    </source>
</evidence>
<evidence type="ECO:0000313" key="3">
    <source>
        <dbReference type="Proteomes" id="UP001277761"/>
    </source>
</evidence>
<dbReference type="Pfam" id="PF03354">
    <property type="entry name" value="TerL_ATPase"/>
    <property type="match status" value="1"/>
</dbReference>
<gene>
    <name evidence="2" type="ORF">SK069_05815</name>
</gene>
<sequence>MATVSAAHRPADGGPLEPLTVPHFAAFCSRLTLPPKAKAERRRGEPRATRPAPQPLLIEPFQKTIVTPMFDGVAETFVVLPKGNAKSMLSAALALYHLCFVDEAEVFVLAASMGQARRLLNMAAGIVRRSPVLRRHLDLKLGSFEIRAKRDGGYLKVLSSDPDTVDGIGPTLCICDELHRWPTLEAYVLAKEGLDKRGGQIIAISTAGEDENSAFGRMRKTALEHLQVRDGAFKYAPAPSGEFVWLEWSLDPADDLTDFELVKTANPLKQITVESLRARYESPGTRLAWWARFVCGIWTRDDEAAISAMLWAPCQVDHCRIPDGAEDVVIGVDFGWRRDTTALVPVWGLHDDPLTVRVDERLKILTPPGEGKSLSTDEVWAEIRTLSAIWPKATFVIDPNAEGEHVGQRIENELRHKVVLQAQDPSPMADAASLVMELVRERRIDHPGHLEYSSHVLAAYLKSVGASKQRFVKKTDTASPIDALIATAQAVRRLKVVADDPGPVRPFVINR</sequence>
<keyword evidence="3" id="KW-1185">Reference proteome</keyword>
<dbReference type="Proteomes" id="UP001277761">
    <property type="component" value="Unassembled WGS sequence"/>
</dbReference>
<dbReference type="InterPro" id="IPR005021">
    <property type="entry name" value="Terminase_largesu-like"/>
</dbReference>
<protein>
    <submittedName>
        <fullName evidence="2">Terminase large subunit</fullName>
    </submittedName>
</protein>
<dbReference type="PANTHER" id="PTHR41287:SF1">
    <property type="entry name" value="PROTEIN YMFN"/>
    <property type="match status" value="1"/>
</dbReference>
<organism evidence="2 3">
    <name type="scientific">Patulibacter brassicae</name>
    <dbReference type="NCBI Taxonomy" id="1705717"/>
    <lineage>
        <taxon>Bacteria</taxon>
        <taxon>Bacillati</taxon>
        <taxon>Actinomycetota</taxon>
        <taxon>Thermoleophilia</taxon>
        <taxon>Solirubrobacterales</taxon>
        <taxon>Patulibacteraceae</taxon>
        <taxon>Patulibacter</taxon>
    </lineage>
</organism>
<evidence type="ECO:0000259" key="1">
    <source>
        <dbReference type="Pfam" id="PF03354"/>
    </source>
</evidence>
<dbReference type="InterPro" id="IPR046461">
    <property type="entry name" value="TerL_ATPase"/>
</dbReference>
<dbReference type="RefSeq" id="WP_319953254.1">
    <property type="nucleotide sequence ID" value="NZ_JAXAVX010000002.1"/>
</dbReference>
<dbReference type="PANTHER" id="PTHR41287">
    <property type="match status" value="1"/>
</dbReference>
<dbReference type="EMBL" id="JAXAVX010000002">
    <property type="protein sequence ID" value="MDX8151101.1"/>
    <property type="molecule type" value="Genomic_DNA"/>
</dbReference>
<feature type="domain" description="Terminase large subunit-like ATPase" evidence="1">
    <location>
        <begin position="60"/>
        <end position="221"/>
    </location>
</feature>
<dbReference type="InterPro" id="IPR027417">
    <property type="entry name" value="P-loop_NTPase"/>
</dbReference>
<comment type="caution">
    <text evidence="2">The sequence shown here is derived from an EMBL/GenBank/DDBJ whole genome shotgun (WGS) entry which is preliminary data.</text>
</comment>